<feature type="active site" description="Acyl-thioester intermediate" evidence="13">
    <location>
        <position position="90"/>
    </location>
</feature>
<dbReference type="OrthoDB" id="9764638at2"/>
<evidence type="ECO:0000256" key="1">
    <source>
        <dbReference type="ARBA" id="ARBA00003720"/>
    </source>
</evidence>
<dbReference type="RefSeq" id="WP_155094256.1">
    <property type="nucleotide sequence ID" value="NZ_WMIE01000001.1"/>
</dbReference>
<evidence type="ECO:0000259" key="16">
    <source>
        <dbReference type="Pfam" id="PF02803"/>
    </source>
</evidence>
<evidence type="ECO:0000256" key="4">
    <source>
        <dbReference type="ARBA" id="ARBA00012233"/>
    </source>
</evidence>
<evidence type="ECO:0000256" key="13">
    <source>
        <dbReference type="PIRSR" id="PIRSR000429-1"/>
    </source>
</evidence>
<evidence type="ECO:0000313" key="18">
    <source>
        <dbReference type="Proteomes" id="UP000478183"/>
    </source>
</evidence>
<dbReference type="PROSITE" id="PS00098">
    <property type="entry name" value="THIOLASE_1"/>
    <property type="match status" value="1"/>
</dbReference>
<dbReference type="PANTHER" id="PTHR18919:SF107">
    <property type="entry name" value="ACETYL-COA ACETYLTRANSFERASE, CYTOSOLIC"/>
    <property type="match status" value="1"/>
</dbReference>
<evidence type="ECO:0000256" key="8">
    <source>
        <dbReference type="ARBA" id="ARBA00022797"/>
    </source>
</evidence>
<dbReference type="GO" id="GO:0019619">
    <property type="term" value="P:3,4-dihydroxybenzoate catabolic process"/>
    <property type="evidence" value="ECO:0007669"/>
    <property type="project" value="InterPro"/>
</dbReference>
<organism evidence="17 18">
    <name type="scientific">Paracoccus aestuariivivens</name>
    <dbReference type="NCBI Taxonomy" id="1820333"/>
    <lineage>
        <taxon>Bacteria</taxon>
        <taxon>Pseudomonadati</taxon>
        <taxon>Pseudomonadota</taxon>
        <taxon>Alphaproteobacteria</taxon>
        <taxon>Rhodobacterales</taxon>
        <taxon>Paracoccaceae</taxon>
        <taxon>Paracoccus</taxon>
    </lineage>
</organism>
<dbReference type="EC" id="2.3.1.174" evidence="4"/>
<comment type="pathway">
    <text evidence="10">Metabolic intermediate biosynthesis; (R)-mevalonate biosynthesis; (R)-mevalonate from acetyl-CoA: step 1/3.</text>
</comment>
<dbReference type="InterPro" id="IPR020610">
    <property type="entry name" value="Thiolase_AS"/>
</dbReference>
<evidence type="ECO:0000256" key="14">
    <source>
        <dbReference type="RuleBase" id="RU003557"/>
    </source>
</evidence>
<dbReference type="GO" id="GO:0042619">
    <property type="term" value="P:poly-hydroxybutyrate biosynthetic process"/>
    <property type="evidence" value="ECO:0007669"/>
    <property type="project" value="UniProtKB-KW"/>
</dbReference>
<dbReference type="CDD" id="cd00751">
    <property type="entry name" value="thiolase"/>
    <property type="match status" value="1"/>
</dbReference>
<feature type="active site" description="Proton acceptor" evidence="13">
    <location>
        <position position="357"/>
    </location>
</feature>
<dbReference type="NCBIfam" id="TIGR01930">
    <property type="entry name" value="AcCoA-C-Actrans"/>
    <property type="match status" value="1"/>
</dbReference>
<dbReference type="InterPro" id="IPR016039">
    <property type="entry name" value="Thiolase-like"/>
</dbReference>
<proteinExistence type="inferred from homology"/>
<gene>
    <name evidence="17" type="primary">pcaF</name>
    <name evidence="17" type="ORF">GL286_04210</name>
</gene>
<dbReference type="PROSITE" id="PS00099">
    <property type="entry name" value="THIOLASE_3"/>
    <property type="match status" value="1"/>
</dbReference>
<dbReference type="InterPro" id="IPR020616">
    <property type="entry name" value="Thiolase_N"/>
</dbReference>
<dbReference type="Pfam" id="PF02803">
    <property type="entry name" value="Thiolase_C"/>
    <property type="match status" value="1"/>
</dbReference>
<dbReference type="GO" id="GO:0033812">
    <property type="term" value="F:3-oxoadipyl-CoA thiolase activity"/>
    <property type="evidence" value="ECO:0007669"/>
    <property type="project" value="UniProtKB-EC"/>
</dbReference>
<evidence type="ECO:0000256" key="6">
    <source>
        <dbReference type="ARBA" id="ARBA00022679"/>
    </source>
</evidence>
<evidence type="ECO:0000256" key="9">
    <source>
        <dbReference type="ARBA" id="ARBA00023315"/>
    </source>
</evidence>
<comment type="function">
    <text evidence="1">Catalyzes thiolytic cleavage of beta-ketoadipyl-CoA to succinyl-CoA and acetyl-CoA.</text>
</comment>
<protein>
    <recommendedName>
        <fullName evidence="5">Beta-ketoadipyl-CoA thiolase</fullName>
        <ecNumber evidence="4">2.3.1.174</ecNumber>
    </recommendedName>
    <alternativeName>
        <fullName evidence="11">3-oxoadipyl-CoA thiolase</fullName>
    </alternativeName>
</protein>
<dbReference type="FunFam" id="3.40.47.10:FF:000010">
    <property type="entry name" value="Acetyl-CoA acetyltransferase (Thiolase)"/>
    <property type="match status" value="1"/>
</dbReference>
<dbReference type="PROSITE" id="PS00737">
    <property type="entry name" value="THIOLASE_2"/>
    <property type="match status" value="1"/>
</dbReference>
<dbReference type="InterPro" id="IPR012793">
    <property type="entry name" value="PcaF"/>
</dbReference>
<feature type="domain" description="Thiolase C-terminal" evidence="16">
    <location>
        <begin position="276"/>
        <end position="400"/>
    </location>
</feature>
<evidence type="ECO:0000256" key="3">
    <source>
        <dbReference type="ARBA" id="ARBA00010982"/>
    </source>
</evidence>
<dbReference type="PIRSF" id="PIRSF000429">
    <property type="entry name" value="Ac-CoA_Ac_transf"/>
    <property type="match status" value="1"/>
</dbReference>
<dbReference type="AlphaFoldDB" id="A0A6L6J877"/>
<accession>A0A6L6J877</accession>
<feature type="active site" description="Proton acceptor" evidence="13">
    <location>
        <position position="387"/>
    </location>
</feature>
<comment type="catalytic activity">
    <reaction evidence="12">
        <text>succinyl-CoA + acetyl-CoA = 3-oxoadipyl-CoA + CoA</text>
        <dbReference type="Rhea" id="RHEA:19481"/>
        <dbReference type="ChEBI" id="CHEBI:57287"/>
        <dbReference type="ChEBI" id="CHEBI:57288"/>
        <dbReference type="ChEBI" id="CHEBI:57292"/>
        <dbReference type="ChEBI" id="CHEBI:57348"/>
        <dbReference type="EC" id="2.3.1.174"/>
    </reaction>
</comment>
<comment type="pathway">
    <text evidence="2">Aromatic compound metabolism; beta-ketoadipate pathway; acetyl-CoA and succinyl-CoA from 3-oxoadipate: step 2/2.</text>
</comment>
<evidence type="ECO:0000256" key="10">
    <source>
        <dbReference type="ARBA" id="ARBA00037924"/>
    </source>
</evidence>
<keyword evidence="9 14" id="KW-0012">Acyltransferase</keyword>
<keyword evidence="7" id="KW-0583">PHB biosynthesis</keyword>
<evidence type="ECO:0000256" key="11">
    <source>
        <dbReference type="ARBA" id="ARBA00041222"/>
    </source>
</evidence>
<comment type="caution">
    <text evidence="17">The sequence shown here is derived from an EMBL/GenBank/DDBJ whole genome shotgun (WGS) entry which is preliminary data.</text>
</comment>
<dbReference type="Gene3D" id="3.40.47.10">
    <property type="match status" value="1"/>
</dbReference>
<dbReference type="InterPro" id="IPR020617">
    <property type="entry name" value="Thiolase_C"/>
</dbReference>
<evidence type="ECO:0000256" key="7">
    <source>
        <dbReference type="ARBA" id="ARBA00022752"/>
    </source>
</evidence>
<feature type="domain" description="Thiolase N-terminal" evidence="15">
    <location>
        <begin position="5"/>
        <end position="267"/>
    </location>
</feature>
<sequence>MNDAFICDAVRTPIGRYGGALSSVRADDLAALPLKALMERNPHVDWSAVDDLIFGCANQAGEDNRNVGRMAVLLAGMPIGVPATTINRLCGSGMDAVGMAARAIRAGDCDFVLAGGVESMSRAPFVMPKAESAFSRSNAVYDTTIGWRFVNPALKKQYGVDTMPQTADNVAADFGISREDQDIFAARSQARWAAAQEAGIFAAEIVPVSVAQRKGDPIFVSADEHPRSGTTAEQLAKLKGVNGPDLTVTAGNASGVNDGAAALAILSGAAAAKHGLTPKARIVAMAAAGVEPRIMGIGPAPAARKVLERAGLTIDQMDVIELNEAFASQALATLRDLGLPDDAPHVNPNGGAIALGHPLGMSGARLVTTAMYQLHRTGGRYALCTMCIGVGQGIAMIIERV</sequence>
<dbReference type="Proteomes" id="UP000478183">
    <property type="component" value="Unassembled WGS sequence"/>
</dbReference>
<dbReference type="NCBIfam" id="TIGR02430">
    <property type="entry name" value="pcaF"/>
    <property type="match status" value="1"/>
</dbReference>
<keyword evidence="6 14" id="KW-0808">Transferase</keyword>
<evidence type="ECO:0000259" key="15">
    <source>
        <dbReference type="Pfam" id="PF00108"/>
    </source>
</evidence>
<dbReference type="InterPro" id="IPR020615">
    <property type="entry name" value="Thiolase_acyl_enz_int_AS"/>
</dbReference>
<keyword evidence="8" id="KW-0058">Aromatic hydrocarbons catabolism</keyword>
<evidence type="ECO:0000256" key="2">
    <source>
        <dbReference type="ARBA" id="ARBA00005071"/>
    </source>
</evidence>
<dbReference type="EMBL" id="WMIE01000001">
    <property type="protein sequence ID" value="MTH76929.1"/>
    <property type="molecule type" value="Genomic_DNA"/>
</dbReference>
<dbReference type="InterPro" id="IPR020613">
    <property type="entry name" value="Thiolase_CS"/>
</dbReference>
<comment type="similarity">
    <text evidence="3 14">Belongs to the thiolase-like superfamily. Thiolase family.</text>
</comment>
<name>A0A6L6J877_9RHOB</name>
<dbReference type="NCBIfam" id="NF006551">
    <property type="entry name" value="PRK09050.1"/>
    <property type="match status" value="1"/>
</dbReference>
<keyword evidence="18" id="KW-1185">Reference proteome</keyword>
<reference evidence="17 18" key="1">
    <citation type="submission" date="2019-11" db="EMBL/GenBank/DDBJ databases">
        <authorList>
            <person name="Dong K."/>
        </authorList>
    </citation>
    <scope>NUCLEOTIDE SEQUENCE [LARGE SCALE GENOMIC DNA]</scope>
    <source>
        <strain evidence="17 18">NBRC 111993</strain>
    </source>
</reference>
<dbReference type="SUPFAM" id="SSF53901">
    <property type="entry name" value="Thiolase-like"/>
    <property type="match status" value="2"/>
</dbReference>
<dbReference type="PANTHER" id="PTHR18919">
    <property type="entry name" value="ACETYL-COA C-ACYLTRANSFERASE"/>
    <property type="match status" value="1"/>
</dbReference>
<evidence type="ECO:0000256" key="5">
    <source>
        <dbReference type="ARBA" id="ARBA00016181"/>
    </source>
</evidence>
<evidence type="ECO:0000313" key="17">
    <source>
        <dbReference type="EMBL" id="MTH76929.1"/>
    </source>
</evidence>
<dbReference type="Pfam" id="PF00108">
    <property type="entry name" value="Thiolase_N"/>
    <property type="match status" value="1"/>
</dbReference>
<evidence type="ECO:0000256" key="12">
    <source>
        <dbReference type="ARBA" id="ARBA00048527"/>
    </source>
</evidence>
<dbReference type="InterPro" id="IPR002155">
    <property type="entry name" value="Thiolase"/>
</dbReference>